<evidence type="ECO:0000313" key="1">
    <source>
        <dbReference type="EMBL" id="UYV62722.1"/>
    </source>
</evidence>
<accession>A0ABY6K285</accession>
<protein>
    <submittedName>
        <fullName evidence="1">Uncharacterized protein</fullName>
    </submittedName>
</protein>
<keyword evidence="2" id="KW-1185">Reference proteome</keyword>
<evidence type="ECO:0000313" key="2">
    <source>
        <dbReference type="Proteomes" id="UP001235939"/>
    </source>
</evidence>
<name>A0ABY6K285_9ARAC</name>
<gene>
    <name evidence="1" type="ORF">LAZ67_2001725</name>
</gene>
<dbReference type="Proteomes" id="UP001235939">
    <property type="component" value="Chromosome 02"/>
</dbReference>
<organism evidence="1 2">
    <name type="scientific">Cordylochernes scorpioides</name>
    <dbReference type="NCBI Taxonomy" id="51811"/>
    <lineage>
        <taxon>Eukaryota</taxon>
        <taxon>Metazoa</taxon>
        <taxon>Ecdysozoa</taxon>
        <taxon>Arthropoda</taxon>
        <taxon>Chelicerata</taxon>
        <taxon>Arachnida</taxon>
        <taxon>Pseudoscorpiones</taxon>
        <taxon>Cheliferoidea</taxon>
        <taxon>Chernetidae</taxon>
        <taxon>Cordylochernes</taxon>
    </lineage>
</organism>
<dbReference type="EMBL" id="CP092864">
    <property type="protein sequence ID" value="UYV62722.1"/>
    <property type="molecule type" value="Genomic_DNA"/>
</dbReference>
<proteinExistence type="predicted"/>
<reference evidence="1 2" key="1">
    <citation type="submission" date="2022-01" db="EMBL/GenBank/DDBJ databases">
        <title>A chromosomal length assembly of Cordylochernes scorpioides.</title>
        <authorList>
            <person name="Zeh D."/>
            <person name="Zeh J."/>
        </authorList>
    </citation>
    <scope>NUCLEOTIDE SEQUENCE [LARGE SCALE GENOMIC DNA]</scope>
    <source>
        <strain evidence="1">IN4F17</strain>
        <tissue evidence="1">Whole Body</tissue>
    </source>
</reference>
<sequence>MTFKTDEEVKNAVHGWLVQLAQDFFLKGIYKLPDHWIKIKIISNIIMSEENILKLQKYSGVQKDIRAQSWVKPFELHVTDEDIGKLGSDIIIATLNKLKQQVGKQRVVTYDRGNGCFVRVLGHEWQWCGQFLRRMIVDSRCTVFCRWHWRKIGGWA</sequence>